<proteinExistence type="predicted"/>
<sequence>MRTNVPSTPSSSPAGLAPSSSSLWCDPVRSFFAVRHLKLLKGDLLRDRVFTLPDVDGVAGVELVPAASCGCGSG</sequence>
<reference evidence="2" key="1">
    <citation type="journal article" date="2013" name="BMC Genomics">
        <title>Unscrambling butterfly oogenesis.</title>
        <authorList>
            <person name="Carter J.M."/>
            <person name="Baker S.C."/>
            <person name="Pink R."/>
            <person name="Carter D.R."/>
            <person name="Collins A."/>
            <person name="Tomlin J."/>
            <person name="Gibbs M."/>
            <person name="Breuker C.J."/>
        </authorList>
    </citation>
    <scope>NUCLEOTIDE SEQUENCE</scope>
    <source>
        <tissue evidence="2">Ovary</tissue>
    </source>
</reference>
<name>S4NY89_9NEOP</name>
<reference evidence="2" key="2">
    <citation type="submission" date="2013-05" db="EMBL/GenBank/DDBJ databases">
        <authorList>
            <person name="Carter J.-M."/>
            <person name="Baker S.C."/>
            <person name="Pink R."/>
            <person name="Carter D.R.F."/>
            <person name="Collins A."/>
            <person name="Tomlin J."/>
            <person name="Gibbs M."/>
            <person name="Breuker C.J."/>
        </authorList>
    </citation>
    <scope>NUCLEOTIDE SEQUENCE</scope>
    <source>
        <tissue evidence="2">Ovary</tissue>
    </source>
</reference>
<dbReference type="EMBL" id="GAIX01011862">
    <property type="protein sequence ID" value="JAA80698.1"/>
    <property type="molecule type" value="Transcribed_RNA"/>
</dbReference>
<feature type="non-terminal residue" evidence="2">
    <location>
        <position position="74"/>
    </location>
</feature>
<organism evidence="2">
    <name type="scientific">Pararge aegeria</name>
    <name type="common">speckled wood butterfly</name>
    <dbReference type="NCBI Taxonomy" id="116150"/>
    <lineage>
        <taxon>Eukaryota</taxon>
        <taxon>Metazoa</taxon>
        <taxon>Ecdysozoa</taxon>
        <taxon>Arthropoda</taxon>
        <taxon>Hexapoda</taxon>
        <taxon>Insecta</taxon>
        <taxon>Pterygota</taxon>
        <taxon>Neoptera</taxon>
        <taxon>Endopterygota</taxon>
        <taxon>Lepidoptera</taxon>
        <taxon>Glossata</taxon>
        <taxon>Ditrysia</taxon>
        <taxon>Papilionoidea</taxon>
        <taxon>Nymphalidae</taxon>
        <taxon>Satyrinae</taxon>
        <taxon>Satyrini</taxon>
        <taxon>Parargina</taxon>
        <taxon>Pararge</taxon>
    </lineage>
</organism>
<dbReference type="AlphaFoldDB" id="S4NY89"/>
<accession>S4NY89</accession>
<evidence type="ECO:0000313" key="2">
    <source>
        <dbReference type="EMBL" id="JAA80698.1"/>
    </source>
</evidence>
<protein>
    <submittedName>
        <fullName evidence="2">Uncharacterized protein</fullName>
    </submittedName>
</protein>
<evidence type="ECO:0000256" key="1">
    <source>
        <dbReference type="SAM" id="MobiDB-lite"/>
    </source>
</evidence>
<feature type="region of interest" description="Disordered" evidence="1">
    <location>
        <begin position="1"/>
        <end position="23"/>
    </location>
</feature>